<comment type="caution">
    <text evidence="1">The sequence shown here is derived from an EMBL/GenBank/DDBJ whole genome shotgun (WGS) entry which is preliminary data.</text>
</comment>
<sequence length="178" mass="20530">MEANNDLIQFVTTTKNKQKLVYRDQCYTLKRTDCNDNDGVQQRRVAALTGRLHRNQISIEHFLSAVSYHTPAHGAVINRIVITFYKHYYCDELKRLVSLNVMPVTVIHDELASSASTNLYTVGYFSTWDQDRYIMYGTTTGPFLNFVHKNGDGLMRSGVWPRFPIGCWKSCSHWMIIA</sequence>
<name>A0A0V0Z840_9BILA</name>
<gene>
    <name evidence="1" type="ORF">T12_9155</name>
</gene>
<dbReference type="EMBL" id="JYDQ01000318">
    <property type="protein sequence ID" value="KRY08646.1"/>
    <property type="molecule type" value="Genomic_DNA"/>
</dbReference>
<accession>A0A0V0Z840</accession>
<keyword evidence="2" id="KW-1185">Reference proteome</keyword>
<proteinExistence type="predicted"/>
<dbReference type="AlphaFoldDB" id="A0A0V0Z840"/>
<evidence type="ECO:0000313" key="1">
    <source>
        <dbReference type="EMBL" id="KRY08646.1"/>
    </source>
</evidence>
<reference evidence="1 2" key="1">
    <citation type="submission" date="2015-01" db="EMBL/GenBank/DDBJ databases">
        <title>Evolution of Trichinella species and genotypes.</title>
        <authorList>
            <person name="Korhonen P.K."/>
            <person name="Edoardo P."/>
            <person name="Giuseppe L.R."/>
            <person name="Gasser R.B."/>
        </authorList>
    </citation>
    <scope>NUCLEOTIDE SEQUENCE [LARGE SCALE GENOMIC DNA]</scope>
    <source>
        <strain evidence="1">ISS2496</strain>
    </source>
</reference>
<protein>
    <submittedName>
        <fullName evidence="1">Uncharacterized protein</fullName>
    </submittedName>
</protein>
<evidence type="ECO:0000313" key="2">
    <source>
        <dbReference type="Proteomes" id="UP000054783"/>
    </source>
</evidence>
<organism evidence="1 2">
    <name type="scientific">Trichinella patagoniensis</name>
    <dbReference type="NCBI Taxonomy" id="990121"/>
    <lineage>
        <taxon>Eukaryota</taxon>
        <taxon>Metazoa</taxon>
        <taxon>Ecdysozoa</taxon>
        <taxon>Nematoda</taxon>
        <taxon>Enoplea</taxon>
        <taxon>Dorylaimia</taxon>
        <taxon>Trichinellida</taxon>
        <taxon>Trichinellidae</taxon>
        <taxon>Trichinella</taxon>
    </lineage>
</organism>
<dbReference type="Proteomes" id="UP000054783">
    <property type="component" value="Unassembled WGS sequence"/>
</dbReference>
<dbReference type="OrthoDB" id="10436431at2759"/>